<evidence type="ECO:0000313" key="3">
    <source>
        <dbReference type="EMBL" id="KAF1988292.1"/>
    </source>
</evidence>
<feature type="compositionally biased region" description="Low complexity" evidence="1">
    <location>
        <begin position="76"/>
        <end position="91"/>
    </location>
</feature>
<accession>A0A6G1H5F4</accession>
<feature type="compositionally biased region" description="Low complexity" evidence="1">
    <location>
        <begin position="25"/>
        <end position="36"/>
    </location>
</feature>
<keyword evidence="2" id="KW-1133">Transmembrane helix</keyword>
<keyword evidence="4" id="KW-1185">Reference proteome</keyword>
<reference evidence="3" key="1">
    <citation type="journal article" date="2020" name="Stud. Mycol.">
        <title>101 Dothideomycetes genomes: a test case for predicting lifestyles and emergence of pathogens.</title>
        <authorList>
            <person name="Haridas S."/>
            <person name="Albert R."/>
            <person name="Binder M."/>
            <person name="Bloem J."/>
            <person name="Labutti K."/>
            <person name="Salamov A."/>
            <person name="Andreopoulos B."/>
            <person name="Baker S."/>
            <person name="Barry K."/>
            <person name="Bills G."/>
            <person name="Bluhm B."/>
            <person name="Cannon C."/>
            <person name="Castanera R."/>
            <person name="Culley D."/>
            <person name="Daum C."/>
            <person name="Ezra D."/>
            <person name="Gonzalez J."/>
            <person name="Henrissat B."/>
            <person name="Kuo A."/>
            <person name="Liang C."/>
            <person name="Lipzen A."/>
            <person name="Lutzoni F."/>
            <person name="Magnuson J."/>
            <person name="Mondo S."/>
            <person name="Nolan M."/>
            <person name="Ohm R."/>
            <person name="Pangilinan J."/>
            <person name="Park H.-J."/>
            <person name="Ramirez L."/>
            <person name="Alfaro M."/>
            <person name="Sun H."/>
            <person name="Tritt A."/>
            <person name="Yoshinaga Y."/>
            <person name="Zwiers L.-H."/>
            <person name="Turgeon B."/>
            <person name="Goodwin S."/>
            <person name="Spatafora J."/>
            <person name="Crous P."/>
            <person name="Grigoriev I."/>
        </authorList>
    </citation>
    <scope>NUCLEOTIDE SEQUENCE</scope>
    <source>
        <strain evidence="3">CBS 113979</strain>
    </source>
</reference>
<dbReference type="EMBL" id="ML977149">
    <property type="protein sequence ID" value="KAF1988292.1"/>
    <property type="molecule type" value="Genomic_DNA"/>
</dbReference>
<evidence type="ECO:0000256" key="1">
    <source>
        <dbReference type="SAM" id="MobiDB-lite"/>
    </source>
</evidence>
<feature type="compositionally biased region" description="Pro residues" evidence="1">
    <location>
        <begin position="97"/>
        <end position="110"/>
    </location>
</feature>
<keyword evidence="2" id="KW-0812">Transmembrane</keyword>
<sequence>MSDHFRNQRYPSMIPLDDLEAGRRAASADLPLAGPSSPAPAPTPPLPGRPCPIHPHNHNTHPLPTTTLPPRPREGPLSLTLPLRSTPLSHSRYQRLPSPPRPAPVRLPRPVNTKPPPPWWREPFRPTYGTWWYVAVVVFGMAAFLFLVAGLPAILVVRYGGVGRRGS</sequence>
<feature type="compositionally biased region" description="Pro residues" evidence="1">
    <location>
        <begin position="37"/>
        <end position="53"/>
    </location>
</feature>
<keyword evidence="2" id="KW-0472">Membrane</keyword>
<evidence type="ECO:0000313" key="4">
    <source>
        <dbReference type="Proteomes" id="UP000800041"/>
    </source>
</evidence>
<organism evidence="3 4">
    <name type="scientific">Aulographum hederae CBS 113979</name>
    <dbReference type="NCBI Taxonomy" id="1176131"/>
    <lineage>
        <taxon>Eukaryota</taxon>
        <taxon>Fungi</taxon>
        <taxon>Dikarya</taxon>
        <taxon>Ascomycota</taxon>
        <taxon>Pezizomycotina</taxon>
        <taxon>Dothideomycetes</taxon>
        <taxon>Pleosporomycetidae</taxon>
        <taxon>Aulographales</taxon>
        <taxon>Aulographaceae</taxon>
    </lineage>
</organism>
<dbReference type="Proteomes" id="UP000800041">
    <property type="component" value="Unassembled WGS sequence"/>
</dbReference>
<gene>
    <name evidence="3" type="ORF">K402DRAFT_462171</name>
</gene>
<feature type="transmembrane region" description="Helical" evidence="2">
    <location>
        <begin position="131"/>
        <end position="157"/>
    </location>
</feature>
<protein>
    <submittedName>
        <fullName evidence="3">Uncharacterized protein</fullName>
    </submittedName>
</protein>
<dbReference type="AlphaFoldDB" id="A0A6G1H5F4"/>
<proteinExistence type="predicted"/>
<feature type="region of interest" description="Disordered" evidence="1">
    <location>
        <begin position="1"/>
        <end position="110"/>
    </location>
</feature>
<name>A0A6G1H5F4_9PEZI</name>
<evidence type="ECO:0000256" key="2">
    <source>
        <dbReference type="SAM" id="Phobius"/>
    </source>
</evidence>